<dbReference type="InterPro" id="IPR018640">
    <property type="entry name" value="DUF2063"/>
</dbReference>
<dbReference type="Pfam" id="PF09836">
    <property type="entry name" value="DUF2063"/>
    <property type="match status" value="1"/>
</dbReference>
<dbReference type="InterPro" id="IPR044922">
    <property type="entry name" value="DUF2063_N_sf"/>
</dbReference>
<dbReference type="Proteomes" id="UP000838748">
    <property type="component" value="Unassembled WGS sequence"/>
</dbReference>
<proteinExistence type="predicted"/>
<sequence length="254" mass="28688">MSLSLSELQTRFAQALHYQANGNECDIVDDEFSAEERMQIYRNNFVISLSEVLQATYPMVYELVGEECFTQLARQYVLTHPLEHGDVTYYGDGFADVFQQFPNVINSAPYLADVAQFEWQIDLSNQRYGRAEEQPTLMPLAQLSEVEEAQQGNLLLVPFADVVAFKSKSAVFSLQQAIKSGDFESLDINQPEWGVIKTLPNGAAWCSPVAKEQIELLDQLHYRKSLSEIEPHLLSQLQSLIELNLVEGFTLVAT</sequence>
<evidence type="ECO:0000313" key="2">
    <source>
        <dbReference type="EMBL" id="CAH0542090.1"/>
    </source>
</evidence>
<dbReference type="Gene3D" id="1.10.150.690">
    <property type="entry name" value="DUF2063"/>
    <property type="match status" value="1"/>
</dbReference>
<protein>
    <recommendedName>
        <fullName evidence="1">Putative DNA-binding domain-containing protein</fullName>
    </recommendedName>
</protein>
<dbReference type="RefSeq" id="WP_237363496.1">
    <property type="nucleotide sequence ID" value="NZ_CAKLDM010000002.1"/>
</dbReference>
<name>A0ABM9A9F1_9VIBR</name>
<accession>A0ABM9A9F1</accession>
<comment type="caution">
    <text evidence="2">The sequence shown here is derived from an EMBL/GenBank/DDBJ whole genome shotgun (WGS) entry which is preliminary data.</text>
</comment>
<keyword evidence="3" id="KW-1185">Reference proteome</keyword>
<organism evidence="2 3">
    <name type="scientific">Vibrio marisflavi CECT 7928</name>
    <dbReference type="NCBI Taxonomy" id="634439"/>
    <lineage>
        <taxon>Bacteria</taxon>
        <taxon>Pseudomonadati</taxon>
        <taxon>Pseudomonadota</taxon>
        <taxon>Gammaproteobacteria</taxon>
        <taxon>Vibrionales</taxon>
        <taxon>Vibrionaceae</taxon>
        <taxon>Vibrio</taxon>
    </lineage>
</organism>
<dbReference type="EMBL" id="CAKLDM010000002">
    <property type="protein sequence ID" value="CAH0542090.1"/>
    <property type="molecule type" value="Genomic_DNA"/>
</dbReference>
<feature type="domain" description="Putative DNA-binding" evidence="1">
    <location>
        <begin position="7"/>
        <end position="96"/>
    </location>
</feature>
<gene>
    <name evidence="2" type="ORF">VMF7928_04080</name>
</gene>
<evidence type="ECO:0000313" key="3">
    <source>
        <dbReference type="Proteomes" id="UP000838748"/>
    </source>
</evidence>
<reference evidence="2" key="1">
    <citation type="submission" date="2021-11" db="EMBL/GenBank/DDBJ databases">
        <authorList>
            <person name="Rodrigo-Torres L."/>
            <person name="Arahal R. D."/>
            <person name="Lucena T."/>
        </authorList>
    </citation>
    <scope>NUCLEOTIDE SEQUENCE</scope>
    <source>
        <strain evidence="2">CECT 7928</strain>
    </source>
</reference>
<evidence type="ECO:0000259" key="1">
    <source>
        <dbReference type="Pfam" id="PF09836"/>
    </source>
</evidence>